<dbReference type="SUPFAM" id="SSF48008">
    <property type="entry name" value="GntR ligand-binding domain-like"/>
    <property type="match status" value="1"/>
</dbReference>
<dbReference type="Gene3D" id="1.10.10.10">
    <property type="entry name" value="Winged helix-like DNA-binding domain superfamily/Winged helix DNA-binding domain"/>
    <property type="match status" value="1"/>
</dbReference>
<evidence type="ECO:0000256" key="3">
    <source>
        <dbReference type="ARBA" id="ARBA00023163"/>
    </source>
</evidence>
<reference evidence="6 7" key="1">
    <citation type="submission" date="2019-01" db="EMBL/GenBank/DDBJ databases">
        <authorList>
            <person name="Chen W.-M."/>
        </authorList>
    </citation>
    <scope>NUCLEOTIDE SEQUENCE [LARGE SCALE GENOMIC DNA]</scope>
    <source>
        <strain evidence="6 7">FSY-9</strain>
    </source>
</reference>
<dbReference type="PANTHER" id="PTHR43537:SF5">
    <property type="entry name" value="UXU OPERON TRANSCRIPTIONAL REGULATOR"/>
    <property type="match status" value="1"/>
</dbReference>
<dbReference type="Gene3D" id="1.20.120.530">
    <property type="entry name" value="GntR ligand-binding domain-like"/>
    <property type="match status" value="1"/>
</dbReference>
<dbReference type="InterPro" id="IPR036388">
    <property type="entry name" value="WH-like_DNA-bd_sf"/>
</dbReference>
<evidence type="ECO:0000259" key="5">
    <source>
        <dbReference type="PROSITE" id="PS50949"/>
    </source>
</evidence>
<dbReference type="InterPro" id="IPR000524">
    <property type="entry name" value="Tscrpt_reg_HTH_GntR"/>
</dbReference>
<dbReference type="InterPro" id="IPR008920">
    <property type="entry name" value="TF_FadR/GntR_C"/>
</dbReference>
<dbReference type="Pfam" id="PF07729">
    <property type="entry name" value="FCD"/>
    <property type="match status" value="1"/>
</dbReference>
<evidence type="ECO:0000313" key="6">
    <source>
        <dbReference type="EMBL" id="RVU03234.1"/>
    </source>
</evidence>
<feature type="domain" description="HTH gntR-type" evidence="5">
    <location>
        <begin position="23"/>
        <end position="90"/>
    </location>
</feature>
<comment type="caution">
    <text evidence="6">The sequence shown here is derived from an EMBL/GenBank/DDBJ whole genome shotgun (WGS) entry which is preliminary data.</text>
</comment>
<dbReference type="GO" id="GO:0003677">
    <property type="term" value="F:DNA binding"/>
    <property type="evidence" value="ECO:0007669"/>
    <property type="project" value="UniProtKB-KW"/>
</dbReference>
<dbReference type="CDD" id="cd07377">
    <property type="entry name" value="WHTH_GntR"/>
    <property type="match status" value="1"/>
</dbReference>
<dbReference type="Pfam" id="PF00392">
    <property type="entry name" value="GntR"/>
    <property type="match status" value="1"/>
</dbReference>
<dbReference type="SMART" id="SM00345">
    <property type="entry name" value="HTH_GNTR"/>
    <property type="match status" value="1"/>
</dbReference>
<proteinExistence type="predicted"/>
<evidence type="ECO:0000256" key="1">
    <source>
        <dbReference type="ARBA" id="ARBA00023015"/>
    </source>
</evidence>
<dbReference type="GO" id="GO:0003700">
    <property type="term" value="F:DNA-binding transcription factor activity"/>
    <property type="evidence" value="ECO:0007669"/>
    <property type="project" value="InterPro"/>
</dbReference>
<sequence>MKSAGTKKSTKTPATKGKIPAASLSREAVVEAVRQSIFQGRLVPGQRLVEAEICEALNASRGNVRTALMDLEHEGLVERIANRGARVRIVPLEEALHIVEVRMAVESLCVARAAERITPEDRIELQALAQQLTEKAEQGDVDGYADTTRSVFETYLRMANQPVAAEVLAKLRARNTRHRYRLTYRKDRAKVSLPYWLEIIAAICAGDPAAAEAALRAHAQNVQETMKALAEAEQPFAGLTPLSG</sequence>
<organism evidence="6 7">
    <name type="scientific">Novosphingobium umbonatum</name>
    <dbReference type="NCBI Taxonomy" id="1908524"/>
    <lineage>
        <taxon>Bacteria</taxon>
        <taxon>Pseudomonadati</taxon>
        <taxon>Pseudomonadota</taxon>
        <taxon>Alphaproteobacteria</taxon>
        <taxon>Sphingomonadales</taxon>
        <taxon>Sphingomonadaceae</taxon>
        <taxon>Novosphingobium</taxon>
    </lineage>
</organism>
<keyword evidence="1" id="KW-0805">Transcription regulation</keyword>
<dbReference type="AlphaFoldDB" id="A0A3S2UQ26"/>
<dbReference type="PROSITE" id="PS50949">
    <property type="entry name" value="HTH_GNTR"/>
    <property type="match status" value="1"/>
</dbReference>
<name>A0A3S2UQ26_9SPHN</name>
<accession>A0A3S2UQ26</accession>
<keyword evidence="2" id="KW-0238">DNA-binding</keyword>
<dbReference type="EMBL" id="SACO01000019">
    <property type="protein sequence ID" value="RVU03234.1"/>
    <property type="molecule type" value="Genomic_DNA"/>
</dbReference>
<gene>
    <name evidence="6" type="ORF">EOE18_16970</name>
</gene>
<keyword evidence="7" id="KW-1185">Reference proteome</keyword>
<dbReference type="InterPro" id="IPR011711">
    <property type="entry name" value="GntR_C"/>
</dbReference>
<feature type="region of interest" description="Disordered" evidence="4">
    <location>
        <begin position="1"/>
        <end position="20"/>
    </location>
</feature>
<protein>
    <submittedName>
        <fullName evidence="6">GntR family transcriptional regulator</fullName>
    </submittedName>
</protein>
<evidence type="ECO:0000313" key="7">
    <source>
        <dbReference type="Proteomes" id="UP000282837"/>
    </source>
</evidence>
<dbReference type="OrthoDB" id="7846328at2"/>
<evidence type="ECO:0000256" key="2">
    <source>
        <dbReference type="ARBA" id="ARBA00023125"/>
    </source>
</evidence>
<dbReference type="SMART" id="SM00895">
    <property type="entry name" value="FCD"/>
    <property type="match status" value="1"/>
</dbReference>
<dbReference type="SUPFAM" id="SSF46785">
    <property type="entry name" value="Winged helix' DNA-binding domain"/>
    <property type="match status" value="1"/>
</dbReference>
<dbReference type="Proteomes" id="UP000282837">
    <property type="component" value="Unassembled WGS sequence"/>
</dbReference>
<dbReference type="PANTHER" id="PTHR43537">
    <property type="entry name" value="TRANSCRIPTIONAL REGULATOR, GNTR FAMILY"/>
    <property type="match status" value="1"/>
</dbReference>
<evidence type="ECO:0000256" key="4">
    <source>
        <dbReference type="SAM" id="MobiDB-lite"/>
    </source>
</evidence>
<keyword evidence="3" id="KW-0804">Transcription</keyword>
<dbReference type="InterPro" id="IPR036390">
    <property type="entry name" value="WH_DNA-bd_sf"/>
</dbReference>